<proteinExistence type="inferred from homology"/>
<keyword evidence="3" id="KW-0997">Cell inner membrane</keyword>
<evidence type="ECO:0000256" key="2">
    <source>
        <dbReference type="ARBA" id="ARBA00022475"/>
    </source>
</evidence>
<sequence>MFELVRKNKRIAQLVLAIIIVPFAFFGMDAYFSDGPGGAEVARIGDYSITTQEFEQALRERQDRIRRESDGQVDSALFRSREFRRAVLESLINDRTIAMFAMDRGLAVTAEQLQDTIAREAAFQEGGGFSRSRYEQLLQAQGMTPTMFERSLAQDLRTQQIVQSFGQSAFAGKATVQRLVDIQLEERVFSTLRFAPADFEAGIEIADEAVQRHYEENRERYKQPPRLRAEYLVFDEEAMLADVDVDEEKVRAYYEANRNQYGQPEERRARHILVRVAADADEATRAAARERAEALLAEVRAEPERFAEIARESSEDPGSARDGGDLGFFAPGAMVEAFDEAVFGREPGEIGGVVETGFGYHVIEVTEVKPSSVRPFEEVRAQIEDELRRQEASRRFPVLAEQFANTVYEQPDSLQPAADAMGLEVQTSDWISRADGSIAGYREPQLLDALFDAQTRALDENIEAIEVERGTLISARVVEFEDARQLPLEEVREDIVAELRAAEAARLAQVRGEEVLAELRDGQSAGQEWSEPVAMPRGNPELPAQAARAVFTASVEALPAYVGAPLSGGEYGVFRIEEVIHPEIGLDDPQVQAFALQYDRLVAEQEFAAFVAALREQYGVEIRVAALEPPEN</sequence>
<accession>A0A2I6S7P9</accession>
<dbReference type="PANTHER" id="PTHR47529">
    <property type="entry name" value="PEPTIDYL-PROLYL CIS-TRANS ISOMERASE D"/>
    <property type="match status" value="1"/>
</dbReference>
<dbReference type="GO" id="GO:0003755">
    <property type="term" value="F:peptidyl-prolyl cis-trans isomerase activity"/>
    <property type="evidence" value="ECO:0007669"/>
    <property type="project" value="UniProtKB-KW"/>
</dbReference>
<dbReference type="Gene3D" id="3.10.50.40">
    <property type="match status" value="1"/>
</dbReference>
<dbReference type="InterPro" id="IPR046357">
    <property type="entry name" value="PPIase_dom_sf"/>
</dbReference>
<dbReference type="PANTHER" id="PTHR47529:SF1">
    <property type="entry name" value="PERIPLASMIC CHAPERONE PPID"/>
    <property type="match status" value="1"/>
</dbReference>
<evidence type="ECO:0000256" key="8">
    <source>
        <dbReference type="ARBA" id="ARBA00038408"/>
    </source>
</evidence>
<feature type="domain" description="PpiC" evidence="13">
    <location>
        <begin position="264"/>
        <end position="367"/>
    </location>
</feature>
<feature type="transmembrane region" description="Helical" evidence="12">
    <location>
        <begin position="12"/>
        <end position="32"/>
    </location>
</feature>
<keyword evidence="4 12" id="KW-0812">Transmembrane</keyword>
<name>A0A2I6S7P9_9RHOO</name>
<keyword evidence="15" id="KW-1185">Reference proteome</keyword>
<dbReference type="KEGG" id="atw:C0099_10205"/>
<keyword evidence="11" id="KW-0697">Rotamase</keyword>
<dbReference type="Proteomes" id="UP000242205">
    <property type="component" value="Chromosome"/>
</dbReference>
<dbReference type="Gene3D" id="1.10.4030.10">
    <property type="entry name" value="Porin chaperone SurA, peptide-binding domain"/>
    <property type="match status" value="1"/>
</dbReference>
<dbReference type="AlphaFoldDB" id="A0A2I6S7P9"/>
<evidence type="ECO:0000256" key="4">
    <source>
        <dbReference type="ARBA" id="ARBA00022692"/>
    </source>
</evidence>
<dbReference type="OrthoDB" id="9812372at2"/>
<evidence type="ECO:0000256" key="1">
    <source>
        <dbReference type="ARBA" id="ARBA00004382"/>
    </source>
</evidence>
<evidence type="ECO:0000259" key="13">
    <source>
        <dbReference type="PROSITE" id="PS50198"/>
    </source>
</evidence>
<comment type="subcellular location">
    <subcellularLocation>
        <location evidence="1">Cell inner membrane</location>
        <topology evidence="1">Single-pass type II membrane protein</topology>
        <orientation evidence="1">Periplasmic side</orientation>
    </subcellularLocation>
</comment>
<dbReference type="InterPro" id="IPR000297">
    <property type="entry name" value="PPIase_PpiC"/>
</dbReference>
<keyword evidence="7" id="KW-0143">Chaperone</keyword>
<protein>
    <recommendedName>
        <fullName evidence="9">Periplasmic chaperone PpiD</fullName>
    </recommendedName>
    <alternativeName>
        <fullName evidence="10">Periplasmic folding chaperone</fullName>
    </alternativeName>
</protein>
<keyword evidence="11 14" id="KW-0413">Isomerase</keyword>
<evidence type="ECO:0000256" key="3">
    <source>
        <dbReference type="ARBA" id="ARBA00022519"/>
    </source>
</evidence>
<dbReference type="GO" id="GO:0005886">
    <property type="term" value="C:plasma membrane"/>
    <property type="evidence" value="ECO:0007669"/>
    <property type="project" value="UniProtKB-SubCell"/>
</dbReference>
<keyword evidence="6 12" id="KW-0472">Membrane</keyword>
<keyword evidence="2" id="KW-1003">Cell membrane</keyword>
<dbReference type="Pfam" id="PF13616">
    <property type="entry name" value="Rotamase_3"/>
    <property type="match status" value="1"/>
</dbReference>
<comment type="similarity">
    <text evidence="8">Belongs to the PpiD chaperone family.</text>
</comment>
<evidence type="ECO:0000313" key="15">
    <source>
        <dbReference type="Proteomes" id="UP000242205"/>
    </source>
</evidence>
<keyword evidence="5 12" id="KW-1133">Transmembrane helix</keyword>
<evidence type="ECO:0000256" key="10">
    <source>
        <dbReference type="ARBA" id="ARBA00042775"/>
    </source>
</evidence>
<evidence type="ECO:0000256" key="12">
    <source>
        <dbReference type="SAM" id="Phobius"/>
    </source>
</evidence>
<dbReference type="InterPro" id="IPR027304">
    <property type="entry name" value="Trigger_fact/SurA_dom_sf"/>
</dbReference>
<organism evidence="14 15">
    <name type="scientific">Pseudazoarcus pumilus</name>
    <dbReference type="NCBI Taxonomy" id="2067960"/>
    <lineage>
        <taxon>Bacteria</taxon>
        <taxon>Pseudomonadati</taxon>
        <taxon>Pseudomonadota</taxon>
        <taxon>Betaproteobacteria</taxon>
        <taxon>Rhodocyclales</taxon>
        <taxon>Zoogloeaceae</taxon>
        <taxon>Pseudazoarcus</taxon>
    </lineage>
</organism>
<reference evidence="14 15" key="1">
    <citation type="submission" date="2018-01" db="EMBL/GenBank/DDBJ databases">
        <authorList>
            <person name="Fu G.-Y."/>
        </authorList>
    </citation>
    <scope>NUCLEOTIDE SEQUENCE [LARGE SCALE GENOMIC DNA]</scope>
    <source>
        <strain evidence="14 15">SY39</strain>
    </source>
</reference>
<dbReference type="Pfam" id="PF13624">
    <property type="entry name" value="SurA_N_3"/>
    <property type="match status" value="1"/>
</dbReference>
<evidence type="ECO:0000256" key="6">
    <source>
        <dbReference type="ARBA" id="ARBA00023136"/>
    </source>
</evidence>
<evidence type="ECO:0000256" key="9">
    <source>
        <dbReference type="ARBA" id="ARBA00040743"/>
    </source>
</evidence>
<dbReference type="EMBL" id="CP025682">
    <property type="protein sequence ID" value="AUN95267.1"/>
    <property type="molecule type" value="Genomic_DNA"/>
</dbReference>
<evidence type="ECO:0000256" key="7">
    <source>
        <dbReference type="ARBA" id="ARBA00023186"/>
    </source>
</evidence>
<dbReference type="RefSeq" id="WP_102247316.1">
    <property type="nucleotide sequence ID" value="NZ_CP025682.1"/>
</dbReference>
<evidence type="ECO:0000256" key="11">
    <source>
        <dbReference type="PROSITE-ProRule" id="PRU00278"/>
    </source>
</evidence>
<dbReference type="PROSITE" id="PS50198">
    <property type="entry name" value="PPIC_PPIASE_2"/>
    <property type="match status" value="1"/>
</dbReference>
<evidence type="ECO:0000256" key="5">
    <source>
        <dbReference type="ARBA" id="ARBA00022989"/>
    </source>
</evidence>
<dbReference type="SUPFAM" id="SSF54534">
    <property type="entry name" value="FKBP-like"/>
    <property type="match status" value="1"/>
</dbReference>
<dbReference type="InterPro" id="IPR052029">
    <property type="entry name" value="PpiD_chaperone"/>
</dbReference>
<gene>
    <name evidence="14" type="ORF">C0099_10205</name>
</gene>
<dbReference type="SUPFAM" id="SSF109998">
    <property type="entry name" value="Triger factor/SurA peptide-binding domain-like"/>
    <property type="match status" value="1"/>
</dbReference>
<evidence type="ECO:0000313" key="14">
    <source>
        <dbReference type="EMBL" id="AUN95267.1"/>
    </source>
</evidence>